<name>A0AA39RMY2_ACESA</name>
<gene>
    <name evidence="1" type="ORF">LWI29_029347</name>
</gene>
<dbReference type="EMBL" id="JAUESC010000386">
    <property type="protein sequence ID" value="KAK0577193.1"/>
    <property type="molecule type" value="Genomic_DNA"/>
</dbReference>
<protein>
    <recommendedName>
        <fullName evidence="3">RNase H type-1 domain-containing protein</fullName>
    </recommendedName>
</protein>
<reference evidence="1" key="2">
    <citation type="submission" date="2023-06" db="EMBL/GenBank/DDBJ databases">
        <authorList>
            <person name="Swenson N.G."/>
            <person name="Wegrzyn J.L."/>
            <person name="Mcevoy S.L."/>
        </authorList>
    </citation>
    <scope>NUCLEOTIDE SEQUENCE</scope>
    <source>
        <strain evidence="1">NS2018</strain>
        <tissue evidence="1">Leaf</tissue>
    </source>
</reference>
<accession>A0AA39RMY2</accession>
<comment type="caution">
    <text evidence="1">The sequence shown here is derived from an EMBL/GenBank/DDBJ whole genome shotgun (WGS) entry which is preliminary data.</text>
</comment>
<evidence type="ECO:0000313" key="1">
    <source>
        <dbReference type="EMBL" id="KAK0577193.1"/>
    </source>
</evidence>
<sequence>MEDIVPWCDEFLVEYKDANANSEVGGDQVIHDHIKWNPPEEGFYKLNSDAALDVKSHRGLQFAIDSGLIPVVIESDAQVVISSTNFDLEINAGLGLII</sequence>
<evidence type="ECO:0000313" key="2">
    <source>
        <dbReference type="Proteomes" id="UP001168877"/>
    </source>
</evidence>
<organism evidence="1 2">
    <name type="scientific">Acer saccharum</name>
    <name type="common">Sugar maple</name>
    <dbReference type="NCBI Taxonomy" id="4024"/>
    <lineage>
        <taxon>Eukaryota</taxon>
        <taxon>Viridiplantae</taxon>
        <taxon>Streptophyta</taxon>
        <taxon>Embryophyta</taxon>
        <taxon>Tracheophyta</taxon>
        <taxon>Spermatophyta</taxon>
        <taxon>Magnoliopsida</taxon>
        <taxon>eudicotyledons</taxon>
        <taxon>Gunneridae</taxon>
        <taxon>Pentapetalae</taxon>
        <taxon>rosids</taxon>
        <taxon>malvids</taxon>
        <taxon>Sapindales</taxon>
        <taxon>Sapindaceae</taxon>
        <taxon>Hippocastanoideae</taxon>
        <taxon>Acereae</taxon>
        <taxon>Acer</taxon>
    </lineage>
</organism>
<evidence type="ECO:0008006" key="3">
    <source>
        <dbReference type="Google" id="ProtNLM"/>
    </source>
</evidence>
<proteinExistence type="predicted"/>
<reference evidence="1" key="1">
    <citation type="journal article" date="2022" name="Plant J.">
        <title>Strategies of tolerance reflected in two North American maple genomes.</title>
        <authorList>
            <person name="McEvoy S.L."/>
            <person name="Sezen U.U."/>
            <person name="Trouern-Trend A."/>
            <person name="McMahon S.M."/>
            <person name="Schaberg P.G."/>
            <person name="Yang J."/>
            <person name="Wegrzyn J.L."/>
            <person name="Swenson N.G."/>
        </authorList>
    </citation>
    <scope>NUCLEOTIDE SEQUENCE</scope>
    <source>
        <strain evidence="1">NS2018</strain>
    </source>
</reference>
<keyword evidence="2" id="KW-1185">Reference proteome</keyword>
<dbReference type="Proteomes" id="UP001168877">
    <property type="component" value="Unassembled WGS sequence"/>
</dbReference>
<dbReference type="AlphaFoldDB" id="A0AA39RMY2"/>